<organism evidence="3 4">
    <name type="scientific">Isoalcanivorax beigongshangi</name>
    <dbReference type="NCBI Taxonomy" id="3238810"/>
    <lineage>
        <taxon>Bacteria</taxon>
        <taxon>Pseudomonadati</taxon>
        <taxon>Pseudomonadota</taxon>
        <taxon>Gammaproteobacteria</taxon>
        <taxon>Oceanospirillales</taxon>
        <taxon>Alcanivoracaceae</taxon>
        <taxon>Isoalcanivorax</taxon>
    </lineage>
</organism>
<dbReference type="SMART" id="SM00564">
    <property type="entry name" value="PQQ"/>
    <property type="match status" value="2"/>
</dbReference>
<feature type="domain" description="Pyrrolo-quinoline quinone repeat" evidence="2">
    <location>
        <begin position="398"/>
        <end position="468"/>
    </location>
</feature>
<dbReference type="InterPro" id="IPR011047">
    <property type="entry name" value="Quinoprotein_ADH-like_sf"/>
</dbReference>
<dbReference type="RefSeq" id="WP_369454591.1">
    <property type="nucleotide sequence ID" value="NZ_JBGCUO010000001.1"/>
</dbReference>
<keyword evidence="1" id="KW-0732">Signal</keyword>
<feature type="chain" id="PRO_5045375578" evidence="1">
    <location>
        <begin position="29"/>
        <end position="751"/>
    </location>
</feature>
<evidence type="ECO:0000256" key="1">
    <source>
        <dbReference type="SAM" id="SignalP"/>
    </source>
</evidence>
<dbReference type="Gene3D" id="2.130.10.10">
    <property type="entry name" value="YVTN repeat-like/Quinoprotein amine dehydrogenase"/>
    <property type="match status" value="2"/>
</dbReference>
<feature type="signal peptide" evidence="1">
    <location>
        <begin position="1"/>
        <end position="28"/>
    </location>
</feature>
<sequence length="751" mass="79362">MSGLPSFQPSLRPLLLATAVALALSACGGSSSSHRSTTAPTPVPPQLVLPGAGEQFAHHIALDHHPDAVRQHLITRGSSIHPVLDELLLPVVTPPAQVSQWQPQGPRLAAPADPVWGGRGAYRTLHADAVNSDTVHTAIAQPMQASWVAESELYLPEGATFDDAGNGYAVPTDPKEDVWLVKFDGRTGARLWAMGGRQFGQGGAPIILNHPQQPGEHIIIAASFDQVMAVDSHGNLLWATPTGLPRDPGRSTVLSRSFGANYHPATGSILTVFGNGAVVGHALADGRLLTPTAYQLPGSPPPRPPIEVKPELFMAELEGIIGHLFNDLQSFADITNLILGGDVEVANYFSIHPVTGQVVIASTAPDEADGYRDGVSEKGALYGLAVSTNSDGLLQFNVQWQQHFDGGSASTPALNATGDRIYVADDAGLVIAVNAATGQRIWEADTHAGQVVGSIAVDDERQEIYAATGTHIIKWFDQGHCAGDGQQCGQPAWRSNLPGVFDLSPLTDGSASTALHQRLGALLTLVMRGQGNSQFSYRTDTANMVLAGVTANGIVAQAGFGWEAGPGRVLPFQLAQVVLDRADGSVLHSTPALEESVAVMSSANSGDLYMGNSPIRRVLSDALIQRAGTTLQLESFAEFGYRAYGGITRFGLSTASHQWRRMVDDLLRAMTLRLENHRDSAADPGWHSDAVDANFNQVSLLLAQLPDALAVGEQLGELGADAARYQQLQVDLADALARQHLADALAALAAL</sequence>
<evidence type="ECO:0000313" key="4">
    <source>
        <dbReference type="Proteomes" id="UP001562065"/>
    </source>
</evidence>
<comment type="caution">
    <text evidence="3">The sequence shown here is derived from an EMBL/GenBank/DDBJ whole genome shotgun (WGS) entry which is preliminary data.</text>
</comment>
<dbReference type="Pfam" id="PF13360">
    <property type="entry name" value="PQQ_2"/>
    <property type="match status" value="1"/>
</dbReference>
<evidence type="ECO:0000259" key="2">
    <source>
        <dbReference type="Pfam" id="PF13360"/>
    </source>
</evidence>
<reference evidence="3 4" key="1">
    <citation type="submission" date="2024-07" db="EMBL/GenBank/DDBJ databases">
        <authorList>
            <person name="Ren Q."/>
        </authorList>
    </citation>
    <scope>NUCLEOTIDE SEQUENCE [LARGE SCALE GENOMIC DNA]</scope>
    <source>
        <strain evidence="3 4">REN37</strain>
    </source>
</reference>
<evidence type="ECO:0000313" key="3">
    <source>
        <dbReference type="EMBL" id="MEY1661333.1"/>
    </source>
</evidence>
<gene>
    <name evidence="3" type="ORF">AB5I84_04135</name>
</gene>
<protein>
    <submittedName>
        <fullName evidence="3">PQQ-binding-like beta-propeller repeat protein</fullName>
    </submittedName>
</protein>
<keyword evidence="4" id="KW-1185">Reference proteome</keyword>
<proteinExistence type="predicted"/>
<dbReference type="InterPro" id="IPR015943">
    <property type="entry name" value="WD40/YVTN_repeat-like_dom_sf"/>
</dbReference>
<dbReference type="SUPFAM" id="SSF50998">
    <property type="entry name" value="Quinoprotein alcohol dehydrogenase-like"/>
    <property type="match status" value="1"/>
</dbReference>
<dbReference type="EMBL" id="JBGCUO010000001">
    <property type="protein sequence ID" value="MEY1661333.1"/>
    <property type="molecule type" value="Genomic_DNA"/>
</dbReference>
<dbReference type="PANTHER" id="PTHR34512:SF30">
    <property type="entry name" value="OUTER MEMBRANE PROTEIN ASSEMBLY FACTOR BAMB"/>
    <property type="match status" value="1"/>
</dbReference>
<dbReference type="InterPro" id="IPR018391">
    <property type="entry name" value="PQQ_b-propeller_rpt"/>
</dbReference>
<accession>A0ABV4AHP2</accession>
<dbReference type="Proteomes" id="UP001562065">
    <property type="component" value="Unassembled WGS sequence"/>
</dbReference>
<name>A0ABV4AHP2_9GAMM</name>
<dbReference type="PANTHER" id="PTHR34512">
    <property type="entry name" value="CELL SURFACE PROTEIN"/>
    <property type="match status" value="1"/>
</dbReference>
<dbReference type="InterPro" id="IPR002372">
    <property type="entry name" value="PQQ_rpt_dom"/>
</dbReference>